<dbReference type="InterPro" id="IPR009061">
    <property type="entry name" value="DNA-bd_dom_put_sf"/>
</dbReference>
<comment type="caution">
    <text evidence="2">The sequence shown here is derived from an EMBL/GenBank/DDBJ whole genome shotgun (WGS) entry which is preliminary data.</text>
</comment>
<sequence length="69" mass="7769">MSQETVAISRRLSEREAAAYLGVRSERTLQDWRQRGVGPAYAKLGRRVLYSVADLDDYWAAGRVEPKAA</sequence>
<name>A0ABQ1HC58_9GAMM</name>
<dbReference type="EMBL" id="BMKC01000001">
    <property type="protein sequence ID" value="GGA69080.1"/>
    <property type="molecule type" value="Genomic_DNA"/>
</dbReference>
<dbReference type="Pfam" id="PF12728">
    <property type="entry name" value="HTH_17"/>
    <property type="match status" value="1"/>
</dbReference>
<organism evidence="2 3">
    <name type="scientific">Arenimonas soli</name>
    <dbReference type="NCBI Taxonomy" id="2269504"/>
    <lineage>
        <taxon>Bacteria</taxon>
        <taxon>Pseudomonadati</taxon>
        <taxon>Pseudomonadota</taxon>
        <taxon>Gammaproteobacteria</taxon>
        <taxon>Lysobacterales</taxon>
        <taxon>Lysobacteraceae</taxon>
        <taxon>Arenimonas</taxon>
    </lineage>
</organism>
<evidence type="ECO:0000259" key="1">
    <source>
        <dbReference type="Pfam" id="PF12728"/>
    </source>
</evidence>
<evidence type="ECO:0000313" key="2">
    <source>
        <dbReference type="EMBL" id="GGA69080.1"/>
    </source>
</evidence>
<evidence type="ECO:0000313" key="3">
    <source>
        <dbReference type="Proteomes" id="UP000623419"/>
    </source>
</evidence>
<dbReference type="Proteomes" id="UP000623419">
    <property type="component" value="Unassembled WGS sequence"/>
</dbReference>
<reference evidence="3" key="1">
    <citation type="journal article" date="2019" name="Int. J. Syst. Evol. Microbiol.">
        <title>The Global Catalogue of Microorganisms (GCM) 10K type strain sequencing project: providing services to taxonomists for standard genome sequencing and annotation.</title>
        <authorList>
            <consortium name="The Broad Institute Genomics Platform"/>
            <consortium name="The Broad Institute Genome Sequencing Center for Infectious Disease"/>
            <person name="Wu L."/>
            <person name="Ma J."/>
        </authorList>
    </citation>
    <scope>NUCLEOTIDE SEQUENCE [LARGE SCALE GENOMIC DNA]</scope>
    <source>
        <strain evidence="3">CGMCC 1.15905</strain>
    </source>
</reference>
<dbReference type="InterPro" id="IPR041657">
    <property type="entry name" value="HTH_17"/>
</dbReference>
<keyword evidence="3" id="KW-1185">Reference proteome</keyword>
<accession>A0ABQ1HC58</accession>
<gene>
    <name evidence="2" type="ORF">GCM10011521_04110</name>
</gene>
<dbReference type="RefSeq" id="WP_188660676.1">
    <property type="nucleotide sequence ID" value="NZ_BMKC01000001.1"/>
</dbReference>
<proteinExistence type="predicted"/>
<protein>
    <recommendedName>
        <fullName evidence="1">Helix-turn-helix domain-containing protein</fullName>
    </recommendedName>
</protein>
<feature type="domain" description="Helix-turn-helix" evidence="1">
    <location>
        <begin position="13"/>
        <end position="62"/>
    </location>
</feature>
<dbReference type="SUPFAM" id="SSF46955">
    <property type="entry name" value="Putative DNA-binding domain"/>
    <property type="match status" value="1"/>
</dbReference>